<dbReference type="GO" id="GO:0003677">
    <property type="term" value="F:DNA binding"/>
    <property type="evidence" value="ECO:0007669"/>
    <property type="project" value="InterPro"/>
</dbReference>
<proteinExistence type="predicted"/>
<feature type="region of interest" description="Disordered" evidence="1">
    <location>
        <begin position="182"/>
        <end position="201"/>
    </location>
</feature>
<organism evidence="2 3">
    <name type="scientific">Novosphingobium flavum</name>
    <dbReference type="NCBI Taxonomy" id="1778672"/>
    <lineage>
        <taxon>Bacteria</taxon>
        <taxon>Pseudomonadati</taxon>
        <taxon>Pseudomonadota</taxon>
        <taxon>Alphaproteobacteria</taxon>
        <taxon>Sphingomonadales</taxon>
        <taxon>Sphingomonadaceae</taxon>
        <taxon>Novosphingobium</taxon>
    </lineage>
</organism>
<dbReference type="InterPro" id="IPR013762">
    <property type="entry name" value="Integrase-like_cat_sf"/>
</dbReference>
<evidence type="ECO:0000313" key="2">
    <source>
        <dbReference type="EMBL" id="MBC2664251.1"/>
    </source>
</evidence>
<accession>A0A7X1FNW2</accession>
<dbReference type="AlphaFoldDB" id="A0A7X1FNW2"/>
<reference evidence="2 3" key="1">
    <citation type="submission" date="2020-08" db="EMBL/GenBank/DDBJ databases">
        <title>The genome sequence of type strain Novosphingobium flavum NBRC 111647.</title>
        <authorList>
            <person name="Liu Y."/>
        </authorList>
    </citation>
    <scope>NUCLEOTIDE SEQUENCE [LARGE SCALE GENOMIC DNA]</scope>
    <source>
        <strain evidence="2 3">NBRC 111647</strain>
    </source>
</reference>
<comment type="caution">
    <text evidence="2">The sequence shown here is derived from an EMBL/GenBank/DDBJ whole genome shotgun (WGS) entry which is preliminary data.</text>
</comment>
<keyword evidence="3" id="KW-1185">Reference proteome</keyword>
<dbReference type="Proteomes" id="UP000566813">
    <property type="component" value="Unassembled WGS sequence"/>
</dbReference>
<dbReference type="GO" id="GO:0015074">
    <property type="term" value="P:DNA integration"/>
    <property type="evidence" value="ECO:0007669"/>
    <property type="project" value="InterPro"/>
</dbReference>
<gene>
    <name evidence="2" type="ORF">H7F51_01825</name>
</gene>
<evidence type="ECO:0000256" key="1">
    <source>
        <dbReference type="SAM" id="MobiDB-lite"/>
    </source>
</evidence>
<evidence type="ECO:0000313" key="3">
    <source>
        <dbReference type="Proteomes" id="UP000566813"/>
    </source>
</evidence>
<dbReference type="EMBL" id="JACLAW010000001">
    <property type="protein sequence ID" value="MBC2664251.1"/>
    <property type="molecule type" value="Genomic_DNA"/>
</dbReference>
<dbReference type="Gene3D" id="1.10.443.10">
    <property type="entry name" value="Intergrase catalytic core"/>
    <property type="match status" value="1"/>
</dbReference>
<protein>
    <submittedName>
        <fullName evidence="2">Uncharacterized protein</fullName>
    </submittedName>
</protein>
<name>A0A7X1FNW2_9SPHN</name>
<dbReference type="GO" id="GO:0006310">
    <property type="term" value="P:DNA recombination"/>
    <property type="evidence" value="ECO:0007669"/>
    <property type="project" value="InterPro"/>
</dbReference>
<sequence>MQAPAAPGRRRGRKPKAVTEFPEALTTDWLEPDSFHEALALHVSRHGDSICHLYKALTHQGIRVERSTLLQWAAGNKIPRSVRSLAILAKIEQRYRLPPGYFQAKLPMGARAATGHGKLKGIAASEQRRMAWHLPDDFDRRPPREREEILSWVRRVIISGSTDYRRFQAEASRHRYAVRFPEITGHKSQRSPSNESDESHALDDVEAELAAATMDAPRRLADELAELIRFKTATLTDIGFQRSGVWKDSTALQKVEHLGLLFGALTAPPSDPVKGFGLPRAALTMGLLVFPAVWDWYVQWRERRREFYTVWEVNMLHLGMALTRTDTGWLRQSPGLARHLKPIPGLVAAAEVTAARKDWGAACDLFHQHALGRAKEIQRVVRVHRDPFEPIMPVLEADSPLGEYRKITEEILRLMPDERRYPRAAAEAVRAFLMLRLGLHLGLRQKNLRELLLCPRGTVPTSERQLELRRRGELRWSERDAGWEVLIPAAAFKNAGSSFFGGRPFRLVLPDLGGLYGWIEAYAARYRAALLNGAPDPGTMFVKTVKRTSRDAAYNQTTFYEAWRLTIQRYGIANPYTGRGAITGLLPHGPHNVRDVLATHILKQTGSYEQASYAIQDTPETVALHYGRFLPQDKAALAAQILNRVWEAA</sequence>